<name>A0A327YSH1_9RHOB</name>
<reference evidence="2 3" key="1">
    <citation type="submission" date="2018-06" db="EMBL/GenBank/DDBJ databases">
        <title>Genomic Encyclopedia of Archaeal and Bacterial Type Strains, Phase II (KMG-II): from individual species to whole genera.</title>
        <authorList>
            <person name="Goeker M."/>
        </authorList>
    </citation>
    <scope>NUCLEOTIDE SEQUENCE [LARGE SCALE GENOMIC DNA]</scope>
    <source>
        <strain evidence="2 3">DSM 22011</strain>
    </source>
</reference>
<accession>A0A327YSH1</accession>
<dbReference type="AlphaFoldDB" id="A0A327YSH1"/>
<gene>
    <name evidence="2" type="ORF">ATI53_1001145</name>
</gene>
<dbReference type="Pfam" id="PF09537">
    <property type="entry name" value="DUF2383"/>
    <property type="match status" value="1"/>
</dbReference>
<dbReference type="Gene3D" id="1.20.1260.10">
    <property type="match status" value="1"/>
</dbReference>
<sequence length="147" mass="15996">MNDVTPITATKDQLSVLQHLLSRSADCRAWFAEMADKAEPDFRFVALKFRGLHVEQSQRIAAIITALGGDPDGSEGFRAAISRTTVSLRSLFGDVDGDMMAAVEDAEAQVLGDFDAALSCLPPSPYRDELAQMKRELIALLADEPIN</sequence>
<feature type="domain" description="DUF2383" evidence="1">
    <location>
        <begin position="14"/>
        <end position="118"/>
    </location>
</feature>
<comment type="caution">
    <text evidence="2">The sequence shown here is derived from an EMBL/GenBank/DDBJ whole genome shotgun (WGS) entry which is preliminary data.</text>
</comment>
<keyword evidence="3" id="KW-1185">Reference proteome</keyword>
<proteinExistence type="predicted"/>
<dbReference type="InterPro" id="IPR012347">
    <property type="entry name" value="Ferritin-like"/>
</dbReference>
<dbReference type="OrthoDB" id="7857789at2"/>
<protein>
    <submittedName>
        <fullName evidence="2">Uncharacterized protein DUF2383</fullName>
    </submittedName>
</protein>
<evidence type="ECO:0000313" key="3">
    <source>
        <dbReference type="Proteomes" id="UP000249165"/>
    </source>
</evidence>
<dbReference type="InterPro" id="IPR019052">
    <property type="entry name" value="DUF2383"/>
</dbReference>
<organism evidence="2 3">
    <name type="scientific">Salipiger aestuarii</name>
    <dbReference type="NCBI Taxonomy" id="568098"/>
    <lineage>
        <taxon>Bacteria</taxon>
        <taxon>Pseudomonadati</taxon>
        <taxon>Pseudomonadota</taxon>
        <taxon>Alphaproteobacteria</taxon>
        <taxon>Rhodobacterales</taxon>
        <taxon>Roseobacteraceae</taxon>
        <taxon>Salipiger</taxon>
    </lineage>
</organism>
<evidence type="ECO:0000259" key="1">
    <source>
        <dbReference type="Pfam" id="PF09537"/>
    </source>
</evidence>
<evidence type="ECO:0000313" key="2">
    <source>
        <dbReference type="EMBL" id="RAK24038.1"/>
    </source>
</evidence>
<dbReference type="EMBL" id="QLMG01000001">
    <property type="protein sequence ID" value="RAK24038.1"/>
    <property type="molecule type" value="Genomic_DNA"/>
</dbReference>
<dbReference type="RefSeq" id="WP_009506260.1">
    <property type="nucleotide sequence ID" value="NZ_LIGK01000002.1"/>
</dbReference>
<dbReference type="Proteomes" id="UP000249165">
    <property type="component" value="Unassembled WGS sequence"/>
</dbReference>